<name>A0A418X3B6_9BURK</name>
<gene>
    <name evidence="1" type="ORF">D3870_13520</name>
</gene>
<sequence>MTRIAPILRQKCSQGLGLAVLFSLSRRDFITFICNEFLTQDTSAPLTAGHRAGAMKKRASVLPLARFFIAGIMLRHGRQ</sequence>
<reference evidence="1 2" key="1">
    <citation type="submission" date="2018-09" db="EMBL/GenBank/DDBJ databases">
        <authorList>
            <person name="Zhu H."/>
        </authorList>
    </citation>
    <scope>NUCLEOTIDE SEQUENCE [LARGE SCALE GENOMIC DNA]</scope>
    <source>
        <strain evidence="1 2">K2R10-39</strain>
    </source>
</reference>
<dbReference type="Proteomes" id="UP000285190">
    <property type="component" value="Unassembled WGS sequence"/>
</dbReference>
<proteinExistence type="predicted"/>
<comment type="caution">
    <text evidence="1">The sequence shown here is derived from an EMBL/GenBank/DDBJ whole genome shotgun (WGS) entry which is preliminary data.</text>
</comment>
<organism evidence="1 2">
    <name type="scientific">Noviherbaspirillum cavernae</name>
    <dbReference type="NCBI Taxonomy" id="2320862"/>
    <lineage>
        <taxon>Bacteria</taxon>
        <taxon>Pseudomonadati</taxon>
        <taxon>Pseudomonadota</taxon>
        <taxon>Betaproteobacteria</taxon>
        <taxon>Burkholderiales</taxon>
        <taxon>Oxalobacteraceae</taxon>
        <taxon>Noviherbaspirillum</taxon>
    </lineage>
</organism>
<keyword evidence="2" id="KW-1185">Reference proteome</keyword>
<dbReference type="AlphaFoldDB" id="A0A418X3B6"/>
<protein>
    <submittedName>
        <fullName evidence="1">Uncharacterized protein</fullName>
    </submittedName>
</protein>
<dbReference type="EMBL" id="QYUN01000002">
    <property type="protein sequence ID" value="RJG06881.1"/>
    <property type="molecule type" value="Genomic_DNA"/>
</dbReference>
<evidence type="ECO:0000313" key="2">
    <source>
        <dbReference type="Proteomes" id="UP000285190"/>
    </source>
</evidence>
<evidence type="ECO:0000313" key="1">
    <source>
        <dbReference type="EMBL" id="RJG06881.1"/>
    </source>
</evidence>
<accession>A0A418X3B6</accession>